<evidence type="ECO:0000256" key="1">
    <source>
        <dbReference type="SAM" id="MobiDB-lite"/>
    </source>
</evidence>
<feature type="region of interest" description="Disordered" evidence="1">
    <location>
        <begin position="198"/>
        <end position="223"/>
    </location>
</feature>
<protein>
    <submittedName>
        <fullName evidence="2">Pentatricopeptide repeat-containing protein At1g02150</fullName>
    </submittedName>
</protein>
<gene>
    <name evidence="2" type="primary">At1g02150_0</name>
    <name evidence="2" type="ORF">g.103434</name>
</gene>
<feature type="compositionally biased region" description="Acidic residues" evidence="1">
    <location>
        <begin position="202"/>
        <end position="223"/>
    </location>
</feature>
<reference evidence="2" key="1">
    <citation type="submission" date="2015-07" db="EMBL/GenBank/DDBJ databases">
        <title>Transcriptome Assembly of Anthurium amnicola.</title>
        <authorList>
            <person name="Suzuki J."/>
        </authorList>
    </citation>
    <scope>NUCLEOTIDE SEQUENCE</scope>
</reference>
<feature type="region of interest" description="Disordered" evidence="1">
    <location>
        <begin position="64"/>
        <end position="95"/>
    </location>
</feature>
<proteinExistence type="predicted"/>
<sequence>ASLLTCSAGATSKAKHTNLVSVDRQVVPQRASGRCRSPTHCHHVLPSWRSLSIHICKTASRLRPQLQSRVSGRRASPEGGTSYVQSSGGSSSNRRHTHTHIYIYMANGIIHSVSGMVAACGRHVSRASRRLRSGSTRLRNLEGAARIAPSWVPYLSRRLSRIPFRSRCSRRTTKKEKPRESGNNKYWRMGLLKCTAPYGEKGEEEEREGDGDTDVWETSDEEEEQDMEVWRRTILLGEKCQPLSFSGAIYYDSEGRQVPEPPLRSPLRSPLPGYSYSSLPVIVVVTSDSGRGGHN</sequence>
<evidence type="ECO:0000313" key="2">
    <source>
        <dbReference type="EMBL" id="JAT65558.1"/>
    </source>
</evidence>
<dbReference type="PANTHER" id="PTHR33237">
    <property type="entry name" value="F2P16.13 PROTEIN-RELATED"/>
    <property type="match status" value="1"/>
</dbReference>
<organism evidence="2">
    <name type="scientific">Anthurium amnicola</name>
    <dbReference type="NCBI Taxonomy" id="1678845"/>
    <lineage>
        <taxon>Eukaryota</taxon>
        <taxon>Viridiplantae</taxon>
        <taxon>Streptophyta</taxon>
        <taxon>Embryophyta</taxon>
        <taxon>Tracheophyta</taxon>
        <taxon>Spermatophyta</taxon>
        <taxon>Magnoliopsida</taxon>
        <taxon>Liliopsida</taxon>
        <taxon>Araceae</taxon>
        <taxon>Pothoideae</taxon>
        <taxon>Potheae</taxon>
        <taxon>Anthurium</taxon>
    </lineage>
</organism>
<dbReference type="AlphaFoldDB" id="A0A1D1ZFE6"/>
<dbReference type="PANTHER" id="PTHR33237:SF46">
    <property type="entry name" value="OS01G0606100 PROTEIN"/>
    <property type="match status" value="1"/>
</dbReference>
<accession>A0A1D1ZFE6</accession>
<feature type="compositionally biased region" description="Low complexity" evidence="1">
    <location>
        <begin position="79"/>
        <end position="92"/>
    </location>
</feature>
<feature type="non-terminal residue" evidence="2">
    <location>
        <position position="1"/>
    </location>
</feature>
<name>A0A1D1ZFE6_9ARAE</name>
<dbReference type="EMBL" id="GDJX01002378">
    <property type="protein sequence ID" value="JAT65558.1"/>
    <property type="molecule type" value="Transcribed_RNA"/>
</dbReference>